<proteinExistence type="inferred from homology"/>
<dbReference type="Gene3D" id="3.40.50.1000">
    <property type="entry name" value="HAD superfamily/HAD-like"/>
    <property type="match status" value="1"/>
</dbReference>
<comment type="caution">
    <text evidence="3">The sequence shown here is derived from an EMBL/GenBank/DDBJ whole genome shotgun (WGS) entry which is preliminary data.</text>
</comment>
<evidence type="ECO:0000313" key="3">
    <source>
        <dbReference type="EMBL" id="CCH52111.1"/>
    </source>
</evidence>
<sequence>MLDVSYQTCSSQKSDSPRSISAILTRMKQRIAIDMDDVMADTHAKFVKLYLEGEAPRYTLEQLKEKSFHELFDEDEYQTISRRVYEPGFFRDIPVMEGAQAVIAELMQKYDVFVASAAQEFPNSLREKWDWLQEHFPAISWRNYIFMGDKSVLNTDFLIDDLPRNIRTFQGQGLLFTALHNRDETAYQRVNNWQDVAAVLL</sequence>
<accession>I2GDY6</accession>
<comment type="similarity">
    <text evidence="1">Belongs to the 5'(3')-deoxyribonucleotidase family.</text>
</comment>
<dbReference type="SFLD" id="SFLDG01126">
    <property type="entry name" value="C1.2:_Nucleotidase_Like"/>
    <property type="match status" value="1"/>
</dbReference>
<feature type="active site" description="Proton donor" evidence="2">
    <location>
        <position position="36"/>
    </location>
</feature>
<feature type="active site" description="Nucleophile" evidence="2">
    <location>
        <position position="34"/>
    </location>
</feature>
<evidence type="ECO:0000313" key="4">
    <source>
        <dbReference type="Proteomes" id="UP000009309"/>
    </source>
</evidence>
<reference evidence="3 4" key="1">
    <citation type="journal article" date="2012" name="J. Bacteriol.">
        <title>Genome Sequence of the Filamentous Bacterium Fibrisoma limi BUZ 3T.</title>
        <authorList>
            <person name="Filippini M."/>
            <person name="Qi W."/>
            <person name="Jaenicke S."/>
            <person name="Goesmann A."/>
            <person name="Smits T.H."/>
            <person name="Bagheri H.C."/>
        </authorList>
    </citation>
    <scope>NUCLEOTIDE SEQUENCE [LARGE SCALE GENOMIC DNA]</scope>
    <source>
        <strain evidence="4">BUZ 3T</strain>
    </source>
</reference>
<gene>
    <name evidence="3" type="ORF">BN8_01085</name>
</gene>
<dbReference type="PANTHER" id="PTHR16504">
    <property type="entry name" value="5'(3')-DEOXYRIBONUCLEOTIDASE"/>
    <property type="match status" value="1"/>
</dbReference>
<dbReference type="Gene3D" id="1.10.40.40">
    <property type="entry name" value="Deoxyribonucleotidase, domain 2"/>
    <property type="match status" value="1"/>
</dbReference>
<dbReference type="Proteomes" id="UP000009309">
    <property type="component" value="Unassembled WGS sequence"/>
</dbReference>
<protein>
    <submittedName>
        <fullName evidence="3">5 nucleotidase deoxy cytosolic type C</fullName>
    </submittedName>
</protein>
<dbReference type="InterPro" id="IPR010708">
    <property type="entry name" value="5'(3')-deoxyribonucleotidase"/>
</dbReference>
<dbReference type="STRING" id="1185876.BN8_01085"/>
<dbReference type="eggNOG" id="COG4502">
    <property type="taxonomic scope" value="Bacteria"/>
</dbReference>
<dbReference type="SFLD" id="SFLDG01146">
    <property type="entry name" value="C1.2.2"/>
    <property type="match status" value="1"/>
</dbReference>
<dbReference type="Pfam" id="PF06941">
    <property type="entry name" value="NT5C"/>
    <property type="match status" value="1"/>
</dbReference>
<evidence type="ECO:0000256" key="2">
    <source>
        <dbReference type="PIRSR" id="PIRSR610708-1"/>
    </source>
</evidence>
<dbReference type="SUPFAM" id="SSF56784">
    <property type="entry name" value="HAD-like"/>
    <property type="match status" value="1"/>
</dbReference>
<name>I2GDY6_9BACT</name>
<keyword evidence="4" id="KW-1185">Reference proteome</keyword>
<dbReference type="GO" id="GO:0008253">
    <property type="term" value="F:5'-nucleotidase activity"/>
    <property type="evidence" value="ECO:0007669"/>
    <property type="project" value="InterPro"/>
</dbReference>
<dbReference type="InterPro" id="IPR023214">
    <property type="entry name" value="HAD_sf"/>
</dbReference>
<dbReference type="InterPro" id="IPR036412">
    <property type="entry name" value="HAD-like_sf"/>
</dbReference>
<organism evidence="3 4">
    <name type="scientific">Fibrisoma limi BUZ 3</name>
    <dbReference type="NCBI Taxonomy" id="1185876"/>
    <lineage>
        <taxon>Bacteria</taxon>
        <taxon>Pseudomonadati</taxon>
        <taxon>Bacteroidota</taxon>
        <taxon>Cytophagia</taxon>
        <taxon>Cytophagales</taxon>
        <taxon>Spirosomataceae</taxon>
        <taxon>Fibrisoma</taxon>
    </lineage>
</organism>
<dbReference type="SFLD" id="SFLDS00003">
    <property type="entry name" value="Haloacid_Dehalogenase"/>
    <property type="match status" value="1"/>
</dbReference>
<dbReference type="EMBL" id="CAIT01000005">
    <property type="protein sequence ID" value="CCH52111.1"/>
    <property type="molecule type" value="Genomic_DNA"/>
</dbReference>
<dbReference type="GO" id="GO:0009223">
    <property type="term" value="P:pyrimidine deoxyribonucleotide catabolic process"/>
    <property type="evidence" value="ECO:0007669"/>
    <property type="project" value="TreeGrafter"/>
</dbReference>
<evidence type="ECO:0000256" key="1">
    <source>
        <dbReference type="ARBA" id="ARBA00009589"/>
    </source>
</evidence>
<dbReference type="PANTHER" id="PTHR16504:SF4">
    <property type="entry name" value="5'(3')-DEOXYRIBONUCLEOTIDASE"/>
    <property type="match status" value="1"/>
</dbReference>
<dbReference type="AlphaFoldDB" id="I2GDY6"/>